<evidence type="ECO:0000313" key="3">
    <source>
        <dbReference type="Proteomes" id="UP000694427"/>
    </source>
</evidence>
<reference evidence="2" key="2">
    <citation type="submission" date="2025-09" db="UniProtKB">
        <authorList>
            <consortium name="Ensembl"/>
        </authorList>
    </citation>
    <scope>IDENTIFICATION</scope>
</reference>
<name>A0A8C1LR79_CYPCA</name>
<dbReference type="AlphaFoldDB" id="A0A8C1LR79"/>
<sequence length="128" mass="14909">MWSCCCINILKYKLTESSESTHFIVSLTVLCLSTTMYINKYLNMHNNLCKCHFHLKSPRDLKKIISIYLSVYLSACLSVCLSVYLSIYLSVYLSVCLSVCLKFHMFQLTIFVHLSQQHFDYQSTKSNH</sequence>
<feature type="transmembrane region" description="Helical" evidence="1">
    <location>
        <begin position="91"/>
        <end position="114"/>
    </location>
</feature>
<keyword evidence="1" id="KW-1133">Transmembrane helix</keyword>
<organism evidence="2 3">
    <name type="scientific">Cyprinus carpio</name>
    <name type="common">Common carp</name>
    <dbReference type="NCBI Taxonomy" id="7962"/>
    <lineage>
        <taxon>Eukaryota</taxon>
        <taxon>Metazoa</taxon>
        <taxon>Chordata</taxon>
        <taxon>Craniata</taxon>
        <taxon>Vertebrata</taxon>
        <taxon>Euteleostomi</taxon>
        <taxon>Actinopterygii</taxon>
        <taxon>Neopterygii</taxon>
        <taxon>Teleostei</taxon>
        <taxon>Ostariophysi</taxon>
        <taxon>Cypriniformes</taxon>
        <taxon>Cyprinidae</taxon>
        <taxon>Cyprininae</taxon>
        <taxon>Cyprinus</taxon>
    </lineage>
</organism>
<feature type="transmembrane region" description="Helical" evidence="1">
    <location>
        <begin position="20"/>
        <end position="38"/>
    </location>
</feature>
<reference evidence="2" key="1">
    <citation type="submission" date="2025-08" db="UniProtKB">
        <authorList>
            <consortium name="Ensembl"/>
        </authorList>
    </citation>
    <scope>IDENTIFICATION</scope>
</reference>
<proteinExistence type="predicted"/>
<dbReference type="Proteomes" id="UP000694427">
    <property type="component" value="Unplaced"/>
</dbReference>
<feature type="transmembrane region" description="Helical" evidence="1">
    <location>
        <begin position="65"/>
        <end position="85"/>
    </location>
</feature>
<keyword evidence="1" id="KW-0812">Transmembrane</keyword>
<keyword evidence="1" id="KW-0472">Membrane</keyword>
<dbReference type="Ensembl" id="ENSCCRT00010070074.1">
    <property type="protein sequence ID" value="ENSCCRP00010063812.1"/>
    <property type="gene ID" value="ENSCCRG00010027228.1"/>
</dbReference>
<protein>
    <submittedName>
        <fullName evidence="2">Uncharacterized protein</fullName>
    </submittedName>
</protein>
<evidence type="ECO:0000256" key="1">
    <source>
        <dbReference type="SAM" id="Phobius"/>
    </source>
</evidence>
<accession>A0A8C1LR79</accession>
<evidence type="ECO:0000313" key="2">
    <source>
        <dbReference type="Ensembl" id="ENSCCRP00010063812.1"/>
    </source>
</evidence>
<keyword evidence="3" id="KW-1185">Reference proteome</keyword>